<dbReference type="KEGG" id="eiv:EIN_346670"/>
<dbReference type="EMBL" id="KB207186">
    <property type="protein sequence ID" value="ELP84020.1"/>
    <property type="molecule type" value="Genomic_DNA"/>
</dbReference>
<evidence type="ECO:0000256" key="1">
    <source>
        <dbReference type="SAM" id="MobiDB-lite"/>
    </source>
</evidence>
<gene>
    <name evidence="2" type="ORF">EIN_346670</name>
</gene>
<accession>L7FK78</accession>
<dbReference type="GeneID" id="14882975"/>
<dbReference type="OrthoDB" id="15563at2759"/>
<sequence length="106" mass="11903">MTKVVTMKLRFPSSYPVIAKILRVDGNLSVKDAIVFIAEAIHMKAEEGIGLYLNGAKKWMDESAQLIEYQEAIQEEDEELVEYRYKNAKPEDDKKGGTSSSCCAIL</sequence>
<evidence type="ECO:0000313" key="2">
    <source>
        <dbReference type="EMBL" id="ELP84020.1"/>
    </source>
</evidence>
<reference evidence="2 3" key="1">
    <citation type="submission" date="2012-10" db="EMBL/GenBank/DDBJ databases">
        <authorList>
            <person name="Zafar N."/>
            <person name="Inman J."/>
            <person name="Hall N."/>
            <person name="Lorenzi H."/>
            <person name="Caler E."/>
        </authorList>
    </citation>
    <scope>NUCLEOTIDE SEQUENCE [LARGE SCALE GENOMIC DNA]</scope>
    <source>
        <strain evidence="2 3">IP1</strain>
    </source>
</reference>
<organism evidence="2 3">
    <name type="scientific">Entamoeba invadens IP1</name>
    <dbReference type="NCBI Taxonomy" id="370355"/>
    <lineage>
        <taxon>Eukaryota</taxon>
        <taxon>Amoebozoa</taxon>
        <taxon>Evosea</taxon>
        <taxon>Archamoebae</taxon>
        <taxon>Mastigamoebida</taxon>
        <taxon>Entamoebidae</taxon>
        <taxon>Entamoeba</taxon>
    </lineage>
</organism>
<protein>
    <submittedName>
        <fullName evidence="2">Uncharacterized protein</fullName>
    </submittedName>
</protein>
<keyword evidence="3" id="KW-1185">Reference proteome</keyword>
<proteinExistence type="predicted"/>
<dbReference type="VEuPathDB" id="AmoebaDB:EIN_346670"/>
<feature type="region of interest" description="Disordered" evidence="1">
    <location>
        <begin position="87"/>
        <end position="106"/>
    </location>
</feature>
<feature type="compositionally biased region" description="Polar residues" evidence="1">
    <location>
        <begin position="97"/>
        <end position="106"/>
    </location>
</feature>
<dbReference type="Proteomes" id="UP000014680">
    <property type="component" value="Unassembled WGS sequence"/>
</dbReference>
<dbReference type="RefSeq" id="XP_004183366.1">
    <property type="nucleotide sequence ID" value="XM_004183318.1"/>
</dbReference>
<dbReference type="AlphaFoldDB" id="L7FK78"/>
<evidence type="ECO:0000313" key="3">
    <source>
        <dbReference type="Proteomes" id="UP000014680"/>
    </source>
</evidence>
<feature type="compositionally biased region" description="Basic and acidic residues" evidence="1">
    <location>
        <begin position="87"/>
        <end position="96"/>
    </location>
</feature>
<name>L7FK78_ENTIV</name>